<dbReference type="PANTHER" id="PTHR11606">
    <property type="entry name" value="GLUTAMATE DEHYDROGENASE"/>
    <property type="match status" value="1"/>
</dbReference>
<dbReference type="InterPro" id="IPR055480">
    <property type="entry name" value="NAD-GDH_N"/>
</dbReference>
<dbReference type="Pfam" id="PF05088">
    <property type="entry name" value="Bac_GDH_CD"/>
    <property type="match status" value="1"/>
</dbReference>
<evidence type="ECO:0000256" key="3">
    <source>
        <dbReference type="ARBA" id="ARBA00023027"/>
    </source>
</evidence>
<gene>
    <name evidence="6" type="ORF">PFMALIP_01966</name>
</gene>
<dbReference type="InterPro" id="IPR036291">
    <property type="entry name" value="NAD(P)-bd_dom_sf"/>
</dbReference>
<dbReference type="SMART" id="SM00839">
    <property type="entry name" value="ELFV_dehydrog"/>
    <property type="match status" value="1"/>
</dbReference>
<keyword evidence="2" id="KW-0560">Oxidoreductase</keyword>
<evidence type="ECO:0000256" key="2">
    <source>
        <dbReference type="ARBA" id="ARBA00023002"/>
    </source>
</evidence>
<dbReference type="InterPro" id="IPR006096">
    <property type="entry name" value="Glu/Leu/Phe/Val/Trp_DH_C"/>
</dbReference>
<name>A0A024WSR2_PLAFA</name>
<reference evidence="6 7" key="2">
    <citation type="submission" date="2013-02" db="EMBL/GenBank/DDBJ databases">
        <title>The Genome Sequence of Plasmodium falciparum MaliPS096_E11.</title>
        <authorList>
            <consortium name="The Broad Institute Genome Sequencing Platform"/>
            <consortium name="The Broad Institute Genome Sequencing Center for Infectious Disease"/>
            <person name="Neafsey D."/>
            <person name="Cheeseman I."/>
            <person name="Volkman S."/>
            <person name="Adams J."/>
            <person name="Walker B."/>
            <person name="Young S.K."/>
            <person name="Zeng Q."/>
            <person name="Gargeya S."/>
            <person name="Fitzgerald M."/>
            <person name="Haas B."/>
            <person name="Abouelleil A."/>
            <person name="Alvarado L."/>
            <person name="Arachchi H.M."/>
            <person name="Berlin A.M."/>
            <person name="Chapman S.B."/>
            <person name="Dewar J."/>
            <person name="Goldberg J."/>
            <person name="Griggs A."/>
            <person name="Gujja S."/>
            <person name="Hansen M."/>
            <person name="Howarth C."/>
            <person name="Imamovic A."/>
            <person name="Larimer J."/>
            <person name="McCowan C."/>
            <person name="Murphy C."/>
            <person name="Neiman D."/>
            <person name="Pearson M."/>
            <person name="Priest M."/>
            <person name="Roberts A."/>
            <person name="Saif S."/>
            <person name="Shea T."/>
            <person name="Sisk P."/>
            <person name="Sykes S."/>
            <person name="Wortman J."/>
            <person name="Nusbaum C."/>
            <person name="Birren B."/>
        </authorList>
    </citation>
    <scope>NUCLEOTIDE SEQUENCE [LARGE SCALE GENOMIC DNA]</scope>
    <source>
        <strain evidence="6 7">MaliPS096_E11</strain>
    </source>
</reference>
<evidence type="ECO:0000313" key="6">
    <source>
        <dbReference type="EMBL" id="ETW49998.1"/>
    </source>
</evidence>
<dbReference type="GO" id="GO:0004069">
    <property type="term" value="F:L-aspartate:2-oxoglutarate aminotransferase activity"/>
    <property type="evidence" value="ECO:0007669"/>
    <property type="project" value="InterPro"/>
</dbReference>
<dbReference type="GO" id="GO:0004352">
    <property type="term" value="F:glutamate dehydrogenase (NAD+) activity"/>
    <property type="evidence" value="ECO:0007669"/>
    <property type="project" value="InterPro"/>
</dbReference>
<keyword evidence="3" id="KW-0520">NAD</keyword>
<feature type="compositionally biased region" description="Low complexity" evidence="4">
    <location>
        <begin position="853"/>
        <end position="863"/>
    </location>
</feature>
<protein>
    <recommendedName>
        <fullName evidence="5">Glutamate/phenylalanine/leucine/valine/L-tryptophan dehydrogenase C-terminal domain-containing protein</fullName>
    </recommendedName>
</protein>
<feature type="region of interest" description="Disordered" evidence="4">
    <location>
        <begin position="834"/>
        <end position="865"/>
    </location>
</feature>
<dbReference type="InterPro" id="IPR046346">
    <property type="entry name" value="Aminoacid_DH-like_N_sf"/>
</dbReference>
<dbReference type="GO" id="GO:0006538">
    <property type="term" value="P:L-glutamate catabolic process"/>
    <property type="evidence" value="ECO:0007669"/>
    <property type="project" value="InterPro"/>
</dbReference>
<evidence type="ECO:0000256" key="4">
    <source>
        <dbReference type="SAM" id="MobiDB-lite"/>
    </source>
</evidence>
<dbReference type="SUPFAM" id="SSF53223">
    <property type="entry name" value="Aminoacid dehydrogenase-like, N-terminal domain"/>
    <property type="match status" value="1"/>
</dbReference>
<feature type="compositionally biased region" description="Basic and acidic residues" evidence="4">
    <location>
        <begin position="789"/>
        <end position="811"/>
    </location>
</feature>
<dbReference type="Pfam" id="PF23147">
    <property type="entry name" value="GDH2_N"/>
    <property type="match status" value="1"/>
</dbReference>
<dbReference type="GO" id="GO:0005739">
    <property type="term" value="C:mitochondrion"/>
    <property type="evidence" value="ECO:0007669"/>
    <property type="project" value="TreeGrafter"/>
</dbReference>
<dbReference type="Pfam" id="PF00208">
    <property type="entry name" value="ELFV_dehydrog"/>
    <property type="match status" value="1"/>
</dbReference>
<dbReference type="Pfam" id="PF23152">
    <property type="entry name" value="GDH_2nd"/>
    <property type="match status" value="1"/>
</dbReference>
<sequence length="1397" mass="160400">MDIDRMSALSCSPNNMECGFGSGHFSNNSITWKEKYEQTKELLKSYNLFSDHLINYSIDFYFNKLGFNKFHFEETSPELISKVVVCIITAKINEQYSSDKYFPTFEETHDNVIFIITRVFADDNKTRLNYKMEKKIEEKYFNFSDMSKDCYRLKSFRSVHSVFDKEHTYQEPLRTYILELPTYNDDIIKENETDLKKLMDVNFYNYIKGTRSEQIYYELNKAVLYDLTGQFLQTHYYETSSSTFTLTIAVKRSNVISSIFSLIGDCLNMHRCFSYSKYVEPLKNGVLLIILNVKVIVNNEMEREKQKLDLKDKIYKVVKSLKTLCLFNDSKFIQLSVKRTFTAQESAYLFMIIKFITFFSTNTLSSYKNVEHALNLRNYNNNIMDTTTNSSSSPSSVLNDVYIIKEKLKSSKYTKEEILRCAQSNVRTIKMLFANFEKKLNHQRNKCNQMKYGENNMKNSGDLLKEYSTNNRNVDHPTLSSLASSSSSCSSSFSLHSYLSGSYESPYYHHNKDSKDIIDEIEDNHDKKILQYFYMFEKYALKTNFFLTHKISLAVAFDGALLKDSIYEAQPYSIIMILGLHFVGFHIRFSKISRGGVRIVISNNVNSYMHNSDNLFDEAYNLAYTQNFKNKDIPEGGSKGIILLDADVCNVANTKYIKNLSFYSYVNSILDLLINEDLNEESASSISVHSTKGANNTTITFDNVMSSVENMVDRGGVEGEHLNITLPYDANMACNNNTTNDNLSNMHDTYNLNNSGEATLDHHSVDNRIVSNSSGTNNMNAQKGEGEDEKAKDKEMSNNRKNEENERKRCDNVSNSNYNYVNGTTEDAVQKIMGSKCKGGRNNNGEEKDGDMNGHNNNNNDNNNIDDDEHIEECYKGAGCVINGENKTRKMILQEKMNEEEDLIFLGPDENTGSDQLMDWACIIAKKRKYPYWKTFSTGKLRKNGGVPHDMYGMTTLGIETYISKLCEKLNIKEESISRSLVGGPDGDLGSNAILQSKTKIISIIDGSGILYDKQGLNKEELIRLAKRRNNKDKSKAITCCTLYDEKYFSKDGFKISIEDHNVDIFGNKIRNGLDFRNTFFLNPLNKCELFNPCGGRPHSINIFNVNNIIKNGECIYKYIVEGANVFISDDARNILESKNVILFKDAATNKGGVISSSLEVLAGLVLDDKQYIDYMCSPDSDILQVDENEINFVHQNQKMNHSLSFKRGSINNLEEDEKKDTSNNEKNKNIIKTVNKNDTQDNSHHHNNSNKCNEDQQDVSDFYKAYVKEIQKKITHYCELEFESLWKETRRTKTPISKAINILSNKISELKKDILSSDTLCRDYKLLKKVLERVIPPTLLKIVTFEQILERVPYVYIKSLFASSLASNYYYSQQFLNDLSAFNFFEYITKLQSESA</sequence>
<feature type="region of interest" description="Disordered" evidence="4">
    <location>
        <begin position="1236"/>
        <end position="1256"/>
    </location>
</feature>
<feature type="region of interest" description="Disordered" evidence="4">
    <location>
        <begin position="768"/>
        <end position="821"/>
    </location>
</feature>
<evidence type="ECO:0000256" key="1">
    <source>
        <dbReference type="ARBA" id="ARBA00006382"/>
    </source>
</evidence>
<dbReference type="Gene3D" id="3.40.50.720">
    <property type="entry name" value="NAD(P)-binding Rossmann-like Domain"/>
    <property type="match status" value="1"/>
</dbReference>
<dbReference type="InterPro" id="IPR056365">
    <property type="entry name" value="NAD-GDH_2nd"/>
</dbReference>
<proteinExistence type="inferred from homology"/>
<evidence type="ECO:0000313" key="7">
    <source>
        <dbReference type="Proteomes" id="UP000030699"/>
    </source>
</evidence>
<accession>A0A024WSR2</accession>
<evidence type="ECO:0000259" key="5">
    <source>
        <dbReference type="SMART" id="SM00839"/>
    </source>
</evidence>
<comment type="similarity">
    <text evidence="1">Belongs to the Glu/Leu/Phe/Val dehydrogenases family.</text>
</comment>
<feature type="compositionally biased region" description="Low complexity" evidence="4">
    <location>
        <begin position="812"/>
        <end position="821"/>
    </location>
</feature>
<dbReference type="EMBL" id="KI925533">
    <property type="protein sequence ID" value="ETW49998.1"/>
    <property type="molecule type" value="Genomic_DNA"/>
</dbReference>
<reference evidence="6 7" key="1">
    <citation type="submission" date="2013-02" db="EMBL/GenBank/DDBJ databases">
        <title>The Genome Annotation of Plasmodium falciparum MaliPS096_E11.</title>
        <authorList>
            <consortium name="The Broad Institute Genome Sequencing Platform"/>
            <consortium name="The Broad Institute Genome Sequencing Center for Infectious Disease"/>
            <person name="Neafsey D."/>
            <person name="Hoffman S."/>
            <person name="Volkman S."/>
            <person name="Rosenthal P."/>
            <person name="Walker B."/>
            <person name="Young S.K."/>
            <person name="Zeng Q."/>
            <person name="Gargeya S."/>
            <person name="Fitzgerald M."/>
            <person name="Haas B."/>
            <person name="Abouelleil A."/>
            <person name="Allen A.W."/>
            <person name="Alvarado L."/>
            <person name="Arachchi H.M."/>
            <person name="Berlin A.M."/>
            <person name="Chapman S.B."/>
            <person name="Gainer-Dewar J."/>
            <person name="Goldberg J."/>
            <person name="Griggs A."/>
            <person name="Gujja S."/>
            <person name="Hansen M."/>
            <person name="Howarth C."/>
            <person name="Imamovic A."/>
            <person name="Ireland A."/>
            <person name="Larimer J."/>
            <person name="McCowan C."/>
            <person name="Murphy C."/>
            <person name="Pearson M."/>
            <person name="Poon T.W."/>
            <person name="Priest M."/>
            <person name="Roberts A."/>
            <person name="Saif S."/>
            <person name="Shea T."/>
            <person name="Sisk P."/>
            <person name="Sykes S."/>
            <person name="Wortman J."/>
            <person name="Nusbaum C."/>
            <person name="Birren B."/>
        </authorList>
    </citation>
    <scope>NUCLEOTIDE SEQUENCE [LARGE SCALE GENOMIC DNA]</scope>
    <source>
        <strain evidence="6 7">MaliPS096_E11</strain>
    </source>
</reference>
<feature type="domain" description="Glutamate/phenylalanine/leucine/valine/L-tryptophan dehydrogenase C-terminal" evidence="5">
    <location>
        <begin position="946"/>
        <end position="1294"/>
    </location>
</feature>
<dbReference type="OrthoDB" id="184415at2759"/>
<organism evidence="6 7">
    <name type="scientific">Plasmodium falciparum MaliPS096_E11</name>
    <dbReference type="NCBI Taxonomy" id="1036727"/>
    <lineage>
        <taxon>Eukaryota</taxon>
        <taxon>Sar</taxon>
        <taxon>Alveolata</taxon>
        <taxon>Apicomplexa</taxon>
        <taxon>Aconoidasida</taxon>
        <taxon>Haemosporida</taxon>
        <taxon>Plasmodiidae</taxon>
        <taxon>Plasmodium</taxon>
        <taxon>Plasmodium (Laverania)</taxon>
    </lineage>
</organism>
<dbReference type="InterPro" id="IPR028971">
    <property type="entry name" value="NAD-GDH_cat"/>
</dbReference>
<dbReference type="SUPFAM" id="SSF51735">
    <property type="entry name" value="NAD(P)-binding Rossmann-fold domains"/>
    <property type="match status" value="1"/>
</dbReference>
<feature type="compositionally biased region" description="Polar residues" evidence="4">
    <location>
        <begin position="769"/>
        <end position="781"/>
    </location>
</feature>
<dbReference type="Proteomes" id="UP000030699">
    <property type="component" value="Unassembled WGS sequence"/>
</dbReference>
<dbReference type="PANTHER" id="PTHR11606:SF24">
    <property type="entry name" value="NAD-SPECIFIC GLUTAMATE DEHYDROGENASE"/>
    <property type="match status" value="1"/>
</dbReference>